<name>A0ABQ1VG74_9RHOB</name>
<dbReference type="RefSeq" id="WP_188714562.1">
    <property type="nucleotide sequence ID" value="NZ_BMIV01000003.1"/>
</dbReference>
<keyword evidence="4 6" id="KW-0811">Translocation</keyword>
<evidence type="ECO:0000313" key="8">
    <source>
        <dbReference type="Proteomes" id="UP000640509"/>
    </source>
</evidence>
<evidence type="ECO:0000256" key="1">
    <source>
        <dbReference type="ARBA" id="ARBA00009990"/>
    </source>
</evidence>
<comment type="function">
    <text evidence="6">One of the proteins required for the normal export of preproteins out of the cell cytoplasm. It is a molecular chaperone that binds to a subset of precursor proteins, maintaining them in a translocation-competent state. It also specifically binds to its receptor SecA.</text>
</comment>
<dbReference type="Pfam" id="PF02556">
    <property type="entry name" value="SecB"/>
    <property type="match status" value="1"/>
</dbReference>
<reference evidence="8" key="1">
    <citation type="journal article" date="2019" name="Int. J. Syst. Evol. Microbiol.">
        <title>The Global Catalogue of Microorganisms (GCM) 10K type strain sequencing project: providing services to taxonomists for standard genome sequencing and annotation.</title>
        <authorList>
            <consortium name="The Broad Institute Genomics Platform"/>
            <consortium name="The Broad Institute Genome Sequencing Center for Infectious Disease"/>
            <person name="Wu L."/>
            <person name="Ma J."/>
        </authorList>
    </citation>
    <scope>NUCLEOTIDE SEQUENCE [LARGE SCALE GENOMIC DNA]</scope>
    <source>
        <strain evidence="8">CGMCC 1.15419</strain>
    </source>
</reference>
<keyword evidence="3 6" id="KW-0653">Protein transport</keyword>
<keyword evidence="2 6" id="KW-0813">Transport</keyword>
<dbReference type="SUPFAM" id="SSF54611">
    <property type="entry name" value="SecB-like"/>
    <property type="match status" value="1"/>
</dbReference>
<dbReference type="PRINTS" id="PR01594">
    <property type="entry name" value="SECBCHAPRONE"/>
</dbReference>
<protein>
    <recommendedName>
        <fullName evidence="6">Protein-export protein SecB</fullName>
    </recommendedName>
</protein>
<dbReference type="PANTHER" id="PTHR36918">
    <property type="match status" value="1"/>
</dbReference>
<dbReference type="PANTHER" id="PTHR36918:SF1">
    <property type="entry name" value="PROTEIN-EXPORT PROTEIN SECB"/>
    <property type="match status" value="1"/>
</dbReference>
<dbReference type="NCBIfam" id="TIGR00809">
    <property type="entry name" value="secB"/>
    <property type="match status" value="1"/>
</dbReference>
<dbReference type="Gene3D" id="3.10.420.10">
    <property type="entry name" value="SecB-like"/>
    <property type="match status" value="1"/>
</dbReference>
<evidence type="ECO:0000256" key="5">
    <source>
        <dbReference type="ARBA" id="ARBA00023186"/>
    </source>
</evidence>
<dbReference type="InterPro" id="IPR003708">
    <property type="entry name" value="SecB"/>
</dbReference>
<keyword evidence="6" id="KW-0963">Cytoplasm</keyword>
<evidence type="ECO:0000256" key="3">
    <source>
        <dbReference type="ARBA" id="ARBA00022927"/>
    </source>
</evidence>
<evidence type="ECO:0000256" key="4">
    <source>
        <dbReference type="ARBA" id="ARBA00023010"/>
    </source>
</evidence>
<comment type="subcellular location">
    <subcellularLocation>
        <location evidence="6">Cytoplasm</location>
    </subcellularLocation>
</comment>
<dbReference type="HAMAP" id="MF_00821">
    <property type="entry name" value="SecB"/>
    <property type="match status" value="1"/>
</dbReference>
<keyword evidence="8" id="KW-1185">Reference proteome</keyword>
<comment type="caution">
    <text evidence="7">The sequence shown here is derived from an EMBL/GenBank/DDBJ whole genome shotgun (WGS) entry which is preliminary data.</text>
</comment>
<dbReference type="NCBIfam" id="NF004392">
    <property type="entry name" value="PRK05751.1-3"/>
    <property type="match status" value="1"/>
</dbReference>
<dbReference type="InterPro" id="IPR035958">
    <property type="entry name" value="SecB-like_sf"/>
</dbReference>
<comment type="subunit">
    <text evidence="6">Homotetramer, a dimer of dimers. One homotetramer interacts with 1 SecA dimer.</text>
</comment>
<proteinExistence type="inferred from homology"/>
<dbReference type="Proteomes" id="UP000640509">
    <property type="component" value="Unassembled WGS sequence"/>
</dbReference>
<keyword evidence="5 6" id="KW-0143">Chaperone</keyword>
<evidence type="ECO:0000256" key="2">
    <source>
        <dbReference type="ARBA" id="ARBA00022448"/>
    </source>
</evidence>
<evidence type="ECO:0000256" key="6">
    <source>
        <dbReference type="HAMAP-Rule" id="MF_00821"/>
    </source>
</evidence>
<accession>A0ABQ1VG74</accession>
<gene>
    <name evidence="6 7" type="primary">secB</name>
    <name evidence="7" type="ORF">GCM10011402_13430</name>
</gene>
<comment type="similarity">
    <text evidence="1 6">Belongs to the SecB family.</text>
</comment>
<sequence>MADETTPNGTAPAAPQVRMQILAQYIRDLSFENAVATKGAPQGEVQPEITVQVSLDARKRAGDHQYEVISKFRVTSTNKADNSTLFLAELDYGGVFMIEGVPEEQLHAFLMIECPRMLFPFVRRIIADVTRDGGFPPFNMDPVDFVALYRQELARRAQAQQAGAPADQRLS</sequence>
<dbReference type="EMBL" id="BMIV01000003">
    <property type="protein sequence ID" value="GGF62680.1"/>
    <property type="molecule type" value="Genomic_DNA"/>
</dbReference>
<organism evidence="7 8">
    <name type="scientific">Paracoccus acridae</name>
    <dbReference type="NCBI Taxonomy" id="1795310"/>
    <lineage>
        <taxon>Bacteria</taxon>
        <taxon>Pseudomonadati</taxon>
        <taxon>Pseudomonadota</taxon>
        <taxon>Alphaproteobacteria</taxon>
        <taxon>Rhodobacterales</taxon>
        <taxon>Paracoccaceae</taxon>
        <taxon>Paracoccus</taxon>
    </lineage>
</organism>
<evidence type="ECO:0000313" key="7">
    <source>
        <dbReference type="EMBL" id="GGF62680.1"/>
    </source>
</evidence>